<name>A0A5M6ZT81_9PROT</name>
<comment type="caution">
    <text evidence="8">The sequence shown here is derived from an EMBL/GenBank/DDBJ whole genome shotgun (WGS) entry which is preliminary data.</text>
</comment>
<dbReference type="GO" id="GO:0004519">
    <property type="term" value="F:endonuclease activity"/>
    <property type="evidence" value="ECO:0007669"/>
    <property type="project" value="UniProtKB-KW"/>
</dbReference>
<keyword evidence="4" id="KW-0255">Endonuclease</keyword>
<dbReference type="EMBL" id="VWOJ01000001">
    <property type="protein sequence ID" value="KAA5805531.1"/>
    <property type="molecule type" value="Genomic_DNA"/>
</dbReference>
<keyword evidence="5" id="KW-0378">Hydrolase</keyword>
<dbReference type="SUPFAM" id="SSF54786">
    <property type="entry name" value="YcfA/nrd intein domain"/>
    <property type="match status" value="1"/>
</dbReference>
<keyword evidence="9" id="KW-1185">Reference proteome</keyword>
<keyword evidence="6" id="KW-0694">RNA-binding</keyword>
<evidence type="ECO:0000313" key="9">
    <source>
        <dbReference type="Proteomes" id="UP000325122"/>
    </source>
</evidence>
<evidence type="ECO:0000256" key="3">
    <source>
        <dbReference type="ARBA" id="ARBA00022722"/>
    </source>
</evidence>
<dbReference type="InterPro" id="IPR038570">
    <property type="entry name" value="HicA_sf"/>
</dbReference>
<dbReference type="InterPro" id="IPR012933">
    <property type="entry name" value="HicA_mRNA_interferase"/>
</dbReference>
<evidence type="ECO:0000256" key="6">
    <source>
        <dbReference type="ARBA" id="ARBA00022884"/>
    </source>
</evidence>
<evidence type="ECO:0000256" key="4">
    <source>
        <dbReference type="ARBA" id="ARBA00022759"/>
    </source>
</evidence>
<organism evidence="8 9">
    <name type="scientific">Alkalicaulis satelles</name>
    <dbReference type="NCBI Taxonomy" id="2609175"/>
    <lineage>
        <taxon>Bacteria</taxon>
        <taxon>Pseudomonadati</taxon>
        <taxon>Pseudomonadota</taxon>
        <taxon>Alphaproteobacteria</taxon>
        <taxon>Maricaulales</taxon>
        <taxon>Maricaulaceae</taxon>
        <taxon>Alkalicaulis</taxon>
    </lineage>
</organism>
<evidence type="ECO:0000313" key="8">
    <source>
        <dbReference type="EMBL" id="KAA5805531.1"/>
    </source>
</evidence>
<dbReference type="AlphaFoldDB" id="A0A5M6ZT81"/>
<keyword evidence="3" id="KW-0540">Nuclease</keyword>
<dbReference type="GO" id="GO:0016787">
    <property type="term" value="F:hydrolase activity"/>
    <property type="evidence" value="ECO:0007669"/>
    <property type="project" value="UniProtKB-KW"/>
</dbReference>
<sequence length="73" mass="8568">MKCTFRQFIAILEANGFVLHRHDGTSHRRYRREHEGVVYFVDVAPHNLNDQIKTGTLNSMIRQSGLPKSLFRR</sequence>
<dbReference type="Gene3D" id="3.30.920.30">
    <property type="entry name" value="Hypothetical protein"/>
    <property type="match status" value="1"/>
</dbReference>
<evidence type="ECO:0000256" key="7">
    <source>
        <dbReference type="ARBA" id="ARBA00023016"/>
    </source>
</evidence>
<evidence type="ECO:0000256" key="5">
    <source>
        <dbReference type="ARBA" id="ARBA00022801"/>
    </source>
</evidence>
<dbReference type="Pfam" id="PF07927">
    <property type="entry name" value="HicA_toxin"/>
    <property type="match status" value="1"/>
</dbReference>
<comment type="similarity">
    <text evidence="1">Belongs to the HicA mRNA interferase family.</text>
</comment>
<evidence type="ECO:0000256" key="1">
    <source>
        <dbReference type="ARBA" id="ARBA00006620"/>
    </source>
</evidence>
<reference evidence="8 9" key="1">
    <citation type="submission" date="2019-09" db="EMBL/GenBank/DDBJ databases">
        <authorList>
            <person name="Kevbrin V."/>
            <person name="Grouzdev D.S."/>
        </authorList>
    </citation>
    <scope>NUCLEOTIDE SEQUENCE [LARGE SCALE GENOMIC DNA]</scope>
    <source>
        <strain evidence="8 9">G-192</strain>
    </source>
</reference>
<proteinExistence type="inferred from homology"/>
<accession>A0A5M6ZT81</accession>
<keyword evidence="2" id="KW-1277">Toxin-antitoxin system</keyword>
<protein>
    <submittedName>
        <fullName evidence="8">Type II toxin-antitoxin system HicA family toxin</fullName>
    </submittedName>
</protein>
<keyword evidence="7" id="KW-0346">Stress response</keyword>
<evidence type="ECO:0000256" key="2">
    <source>
        <dbReference type="ARBA" id="ARBA00022649"/>
    </source>
</evidence>
<dbReference type="Proteomes" id="UP000325122">
    <property type="component" value="Unassembled WGS sequence"/>
</dbReference>
<gene>
    <name evidence="8" type="ORF">F1654_04555</name>
</gene>
<dbReference type="GO" id="GO:0003729">
    <property type="term" value="F:mRNA binding"/>
    <property type="evidence" value="ECO:0007669"/>
    <property type="project" value="InterPro"/>
</dbReference>